<dbReference type="SUPFAM" id="SSF55874">
    <property type="entry name" value="ATPase domain of HSP90 chaperone/DNA topoisomerase II/histidine kinase"/>
    <property type="match status" value="1"/>
</dbReference>
<dbReference type="SMART" id="SM00448">
    <property type="entry name" value="REC"/>
    <property type="match status" value="1"/>
</dbReference>
<dbReference type="Gene3D" id="3.40.50.2300">
    <property type="match status" value="1"/>
</dbReference>
<dbReference type="InterPro" id="IPR003594">
    <property type="entry name" value="HATPase_dom"/>
</dbReference>
<keyword evidence="4" id="KW-0902">Two-component regulatory system</keyword>
<keyword evidence="10" id="KW-0808">Transferase</keyword>
<gene>
    <name evidence="10" type="ORF">SAMN06265219_10541</name>
</gene>
<dbReference type="InterPro" id="IPR048432">
    <property type="entry name" value="MASE7"/>
</dbReference>
<keyword evidence="11" id="KW-1185">Reference proteome</keyword>
<dbReference type="InterPro" id="IPR011006">
    <property type="entry name" value="CheY-like_superfamily"/>
</dbReference>
<dbReference type="GO" id="GO:0000155">
    <property type="term" value="F:phosphorelay sensor kinase activity"/>
    <property type="evidence" value="ECO:0007669"/>
    <property type="project" value="InterPro"/>
</dbReference>
<dbReference type="RefSeq" id="WP_142453873.1">
    <property type="nucleotide sequence ID" value="NZ_FXTP01000005.1"/>
</dbReference>
<dbReference type="InterPro" id="IPR004358">
    <property type="entry name" value="Sig_transdc_His_kin-like_C"/>
</dbReference>
<dbReference type="CDD" id="cd00082">
    <property type="entry name" value="HisKA"/>
    <property type="match status" value="1"/>
</dbReference>
<dbReference type="InterPro" id="IPR036890">
    <property type="entry name" value="HATPase_C_sf"/>
</dbReference>
<evidence type="ECO:0000259" key="9">
    <source>
        <dbReference type="PROSITE" id="PS50110"/>
    </source>
</evidence>
<keyword evidence="6" id="KW-0175">Coiled coil</keyword>
<evidence type="ECO:0000256" key="6">
    <source>
        <dbReference type="SAM" id="Coils"/>
    </source>
</evidence>
<reference evidence="10 11" key="1">
    <citation type="submission" date="2017-05" db="EMBL/GenBank/DDBJ databases">
        <authorList>
            <person name="Varghese N."/>
            <person name="Submissions S."/>
        </authorList>
    </citation>
    <scope>NUCLEOTIDE SEQUENCE [LARGE SCALE GENOMIC DNA]</scope>
    <source>
        <strain evidence="10 11">DSM 21985</strain>
    </source>
</reference>
<feature type="transmembrane region" description="Helical" evidence="7">
    <location>
        <begin position="61"/>
        <end position="79"/>
    </location>
</feature>
<dbReference type="CDD" id="cd17546">
    <property type="entry name" value="REC_hyHK_CKI1_RcsC-like"/>
    <property type="match status" value="1"/>
</dbReference>
<dbReference type="SMART" id="SM00387">
    <property type="entry name" value="HATPase_c"/>
    <property type="match status" value="1"/>
</dbReference>
<keyword evidence="7" id="KW-1133">Transmembrane helix</keyword>
<keyword evidence="7" id="KW-0472">Membrane</keyword>
<keyword evidence="7" id="KW-0812">Transmembrane</keyword>
<dbReference type="FunFam" id="3.30.565.10:FF:000010">
    <property type="entry name" value="Sensor histidine kinase RcsC"/>
    <property type="match status" value="1"/>
</dbReference>
<sequence>MSSKFSLTGLSDIALGKDLRQEHAVAGKRDSLTVLNSVSFFLAGVSVLFLIAFQINESVSLTWFFLSEAVAFLLIPLLARQGFEKTSKFLLIAYADIGIIILSSVFGDEAMIQAFFVPAVGLSILLFDKNELRLRNLGIMLSVVSFFILDYIIFDRISMTEDGYSLIRWSMLSGAFVTTWLIFNTFSEFKEDAEHQTLELLKKEQELNRELSNKQEKLEEYISQLEDTSNELSKSARAKSEFLATMSHEIRTPMNAILGMTHLLKQDNPRKDQIEPINILDFSGKTLLGLIDDILDFSKIEAGKIEFETVEFRVYKLVDVIMDSFKVTAKNKGIELSSEINDNVSKKLKGDPARLTQILNNLVSNALKFTEEGSVKLEVRQLPLPEQDDKVRLQFAISDTGIGIKKERMDSIFDSFTQAKHNTKRLFGGTGLGLTISKQLIELQGGSIAVESEPGEGSTFTVELDFEKADVREEPLRLVKNAQKESELNGVRILLAEDNLVNQKVMIRFLERWGVDMKVVDNGRQAIEALDEEMYDLILMDLQMPEMDGYEATETIRKLDDPYKRKIPIIALTAAALKEVREKVFAAGMSAFVTKPFNPADLERKLTEILKK</sequence>
<keyword evidence="10" id="KW-0418">Kinase</keyword>
<dbReference type="EC" id="2.7.13.3" evidence="2"/>
<feature type="modified residue" description="4-aspartylphosphate" evidence="5">
    <location>
        <position position="541"/>
    </location>
</feature>
<accession>A0A521CCR6</accession>
<dbReference type="PROSITE" id="PS50109">
    <property type="entry name" value="HIS_KIN"/>
    <property type="match status" value="1"/>
</dbReference>
<dbReference type="PRINTS" id="PR00344">
    <property type="entry name" value="BCTRLSENSOR"/>
</dbReference>
<dbReference type="AlphaFoldDB" id="A0A521CCR6"/>
<dbReference type="InterPro" id="IPR003661">
    <property type="entry name" value="HisK_dim/P_dom"/>
</dbReference>
<dbReference type="InterPro" id="IPR005467">
    <property type="entry name" value="His_kinase_dom"/>
</dbReference>
<feature type="domain" description="Histidine kinase" evidence="8">
    <location>
        <begin position="245"/>
        <end position="468"/>
    </location>
</feature>
<keyword evidence="3 5" id="KW-0597">Phosphoprotein</keyword>
<feature type="transmembrane region" description="Helical" evidence="7">
    <location>
        <begin position="34"/>
        <end position="55"/>
    </location>
</feature>
<feature type="coiled-coil region" evidence="6">
    <location>
        <begin position="190"/>
        <end position="238"/>
    </location>
</feature>
<dbReference type="CDD" id="cd16922">
    <property type="entry name" value="HATPase_EvgS-ArcB-TorS-like"/>
    <property type="match status" value="1"/>
</dbReference>
<dbReference type="EMBL" id="FXTP01000005">
    <property type="protein sequence ID" value="SMO57222.1"/>
    <property type="molecule type" value="Genomic_DNA"/>
</dbReference>
<dbReference type="Gene3D" id="1.10.287.130">
    <property type="match status" value="1"/>
</dbReference>
<protein>
    <recommendedName>
        <fullName evidence="2">histidine kinase</fullName>
        <ecNumber evidence="2">2.7.13.3</ecNumber>
    </recommendedName>
</protein>
<dbReference type="Pfam" id="PF20967">
    <property type="entry name" value="MASE7"/>
    <property type="match status" value="1"/>
</dbReference>
<comment type="catalytic activity">
    <reaction evidence="1">
        <text>ATP + protein L-histidine = ADP + protein N-phospho-L-histidine.</text>
        <dbReference type="EC" id="2.7.13.3"/>
    </reaction>
</comment>
<dbReference type="PANTHER" id="PTHR45339:SF1">
    <property type="entry name" value="HYBRID SIGNAL TRANSDUCTION HISTIDINE KINASE J"/>
    <property type="match status" value="1"/>
</dbReference>
<dbReference type="Pfam" id="PF00072">
    <property type="entry name" value="Response_reg"/>
    <property type="match status" value="1"/>
</dbReference>
<dbReference type="PROSITE" id="PS50110">
    <property type="entry name" value="RESPONSE_REGULATORY"/>
    <property type="match status" value="1"/>
</dbReference>
<dbReference type="PANTHER" id="PTHR45339">
    <property type="entry name" value="HYBRID SIGNAL TRANSDUCTION HISTIDINE KINASE J"/>
    <property type="match status" value="1"/>
</dbReference>
<dbReference type="Gene3D" id="3.30.565.10">
    <property type="entry name" value="Histidine kinase-like ATPase, C-terminal domain"/>
    <property type="match status" value="1"/>
</dbReference>
<name>A0A521CCR6_9BACT</name>
<evidence type="ECO:0000259" key="8">
    <source>
        <dbReference type="PROSITE" id="PS50109"/>
    </source>
</evidence>
<evidence type="ECO:0000256" key="4">
    <source>
        <dbReference type="ARBA" id="ARBA00023012"/>
    </source>
</evidence>
<dbReference type="InterPro" id="IPR036097">
    <property type="entry name" value="HisK_dim/P_sf"/>
</dbReference>
<feature type="domain" description="Response regulatory" evidence="9">
    <location>
        <begin position="492"/>
        <end position="610"/>
    </location>
</feature>
<dbReference type="SUPFAM" id="SSF47384">
    <property type="entry name" value="Homodimeric domain of signal transducing histidine kinase"/>
    <property type="match status" value="1"/>
</dbReference>
<organism evidence="10 11">
    <name type="scientific">Gracilimonas mengyeensis</name>
    <dbReference type="NCBI Taxonomy" id="1302730"/>
    <lineage>
        <taxon>Bacteria</taxon>
        <taxon>Pseudomonadati</taxon>
        <taxon>Balneolota</taxon>
        <taxon>Balneolia</taxon>
        <taxon>Balneolales</taxon>
        <taxon>Balneolaceae</taxon>
        <taxon>Gracilimonas</taxon>
    </lineage>
</organism>
<evidence type="ECO:0000256" key="3">
    <source>
        <dbReference type="ARBA" id="ARBA00022553"/>
    </source>
</evidence>
<feature type="transmembrane region" description="Helical" evidence="7">
    <location>
        <begin position="166"/>
        <end position="183"/>
    </location>
</feature>
<dbReference type="Pfam" id="PF02518">
    <property type="entry name" value="HATPase_c"/>
    <property type="match status" value="1"/>
</dbReference>
<evidence type="ECO:0000256" key="5">
    <source>
        <dbReference type="PROSITE-ProRule" id="PRU00169"/>
    </source>
</evidence>
<evidence type="ECO:0000256" key="2">
    <source>
        <dbReference type="ARBA" id="ARBA00012438"/>
    </source>
</evidence>
<evidence type="ECO:0000256" key="1">
    <source>
        <dbReference type="ARBA" id="ARBA00000085"/>
    </source>
</evidence>
<feature type="transmembrane region" description="Helical" evidence="7">
    <location>
        <begin position="134"/>
        <end position="154"/>
    </location>
</feature>
<evidence type="ECO:0000256" key="7">
    <source>
        <dbReference type="SAM" id="Phobius"/>
    </source>
</evidence>
<dbReference type="OrthoDB" id="9811889at2"/>
<proteinExistence type="predicted"/>
<dbReference type="SMART" id="SM00388">
    <property type="entry name" value="HisKA"/>
    <property type="match status" value="1"/>
</dbReference>
<evidence type="ECO:0000313" key="10">
    <source>
        <dbReference type="EMBL" id="SMO57222.1"/>
    </source>
</evidence>
<feature type="transmembrane region" description="Helical" evidence="7">
    <location>
        <begin position="86"/>
        <end position="104"/>
    </location>
</feature>
<dbReference type="Proteomes" id="UP000317557">
    <property type="component" value="Unassembled WGS sequence"/>
</dbReference>
<dbReference type="Pfam" id="PF00512">
    <property type="entry name" value="HisKA"/>
    <property type="match status" value="1"/>
</dbReference>
<dbReference type="InterPro" id="IPR001789">
    <property type="entry name" value="Sig_transdc_resp-reg_receiver"/>
</dbReference>
<dbReference type="SUPFAM" id="SSF52172">
    <property type="entry name" value="CheY-like"/>
    <property type="match status" value="1"/>
</dbReference>
<evidence type="ECO:0000313" key="11">
    <source>
        <dbReference type="Proteomes" id="UP000317557"/>
    </source>
</evidence>